<dbReference type="EMBL" id="AP019368">
    <property type="protein sequence ID" value="BBH53830.1"/>
    <property type="molecule type" value="Genomic_DNA"/>
</dbReference>
<sequence length="238" mass="26357">MSPSTAFLCKLIPLLLLSLNSSTLFAQEDTEENTLYTPTFRSGHTLSLLSSWERSTWHVNQTQSSSFGTISPISETRMGIALYFRYAYHINIVSNFGFFLGSTAGVILPTTDYGNLKPGVGIAFPTALVGLSLNLKKQYRLFTGAEYGANWYPDMSIITDNGASRALAPVPDMLSFFGGVDYFYKKSLAFSFQSGYRITTIRCTNNCSSTSFLNTLSINNQSVFVQLGLTWQVSEIRL</sequence>
<accession>A0A4P2VNZ8</accession>
<dbReference type="AlphaFoldDB" id="A0A4P2VNZ8"/>
<reference evidence="2 3" key="1">
    <citation type="submission" date="2018-12" db="EMBL/GenBank/DDBJ databases">
        <title>Rubrispira sanarue gen. nov., sp., nov., a member of the order Silvanigrellales, isolated from a brackish lake in Hamamatsu Japan.</title>
        <authorList>
            <person name="Maejima Y."/>
            <person name="Iino T."/>
            <person name="Muraguchi Y."/>
            <person name="Fukuda K."/>
            <person name="Nojiri H."/>
            <person name="Ohkuma M."/>
            <person name="Moriuchi R."/>
            <person name="Dohra H."/>
            <person name="Kimbara K."/>
            <person name="Shintani M."/>
        </authorList>
    </citation>
    <scope>NUCLEOTIDE SEQUENCE [LARGE SCALE GENOMIC DNA]</scope>
    <source>
        <strain evidence="2 3">RF1110005</strain>
    </source>
</reference>
<dbReference type="Proteomes" id="UP000291236">
    <property type="component" value="Chromosome"/>
</dbReference>
<feature type="signal peptide" evidence="1">
    <location>
        <begin position="1"/>
        <end position="26"/>
    </location>
</feature>
<keyword evidence="3" id="KW-1185">Reference proteome</keyword>
<dbReference type="KEGG" id="sbf:JCM31447_22820"/>
<gene>
    <name evidence="2" type="ORF">JCM31447_22820</name>
</gene>
<protein>
    <recommendedName>
        <fullName evidence="4">Outer membrane protein beta-barrel domain-containing protein</fullName>
    </recommendedName>
</protein>
<evidence type="ECO:0000256" key="1">
    <source>
        <dbReference type="SAM" id="SignalP"/>
    </source>
</evidence>
<keyword evidence="1" id="KW-0732">Signal</keyword>
<name>A0A4P2VNZ8_FLUSA</name>
<dbReference type="OrthoDB" id="5293814at2"/>
<evidence type="ECO:0000313" key="2">
    <source>
        <dbReference type="EMBL" id="BBH53830.1"/>
    </source>
</evidence>
<feature type="chain" id="PRO_5020337820" description="Outer membrane protein beta-barrel domain-containing protein" evidence="1">
    <location>
        <begin position="27"/>
        <end position="238"/>
    </location>
</feature>
<evidence type="ECO:0008006" key="4">
    <source>
        <dbReference type="Google" id="ProtNLM"/>
    </source>
</evidence>
<organism evidence="2 3">
    <name type="scientific">Fluviispira sanaruensis</name>
    <dbReference type="NCBI Taxonomy" id="2493639"/>
    <lineage>
        <taxon>Bacteria</taxon>
        <taxon>Pseudomonadati</taxon>
        <taxon>Bdellovibrionota</taxon>
        <taxon>Oligoflexia</taxon>
        <taxon>Silvanigrellales</taxon>
        <taxon>Silvanigrellaceae</taxon>
        <taxon>Fluviispira</taxon>
    </lineage>
</organism>
<proteinExistence type="predicted"/>
<evidence type="ECO:0000313" key="3">
    <source>
        <dbReference type="Proteomes" id="UP000291236"/>
    </source>
</evidence>
<dbReference type="RefSeq" id="WP_130610477.1">
    <property type="nucleotide sequence ID" value="NZ_AP019368.1"/>
</dbReference>